<evidence type="ECO:0000256" key="8">
    <source>
        <dbReference type="SAM" id="MobiDB-lite"/>
    </source>
</evidence>
<feature type="transmembrane region" description="Helical" evidence="9">
    <location>
        <begin position="546"/>
        <end position="564"/>
    </location>
</feature>
<dbReference type="OrthoDB" id="6339427at2759"/>
<evidence type="ECO:0000256" key="9">
    <source>
        <dbReference type="SAM" id="Phobius"/>
    </source>
</evidence>
<dbReference type="InterPro" id="IPR003663">
    <property type="entry name" value="Sugar/inositol_transpt"/>
</dbReference>
<reference evidence="12 13" key="1">
    <citation type="submission" date="2025-04" db="UniProtKB">
        <authorList>
            <consortium name="RefSeq"/>
        </authorList>
    </citation>
    <scope>IDENTIFICATION</scope>
</reference>
<dbReference type="KEGG" id="aplc:110984190"/>
<proteinExistence type="inferred from homology"/>
<keyword evidence="3 7" id="KW-0813">Transport</keyword>
<dbReference type="GO" id="GO:0016324">
    <property type="term" value="C:apical plasma membrane"/>
    <property type="evidence" value="ECO:0007669"/>
    <property type="project" value="TreeGrafter"/>
</dbReference>
<protein>
    <submittedName>
        <fullName evidence="12 13">Proton myo-inositol cotransporter-like isoform X1</fullName>
    </submittedName>
</protein>
<dbReference type="InterPro" id="IPR020846">
    <property type="entry name" value="MFS_dom"/>
</dbReference>
<evidence type="ECO:0000256" key="4">
    <source>
        <dbReference type="ARBA" id="ARBA00022692"/>
    </source>
</evidence>
<sequence>MFEMMNMPADTDPGTDDNMADRNNHPAANEDSPTKALVCRHPTPPPVTLFTKVLVVFAAIGGFLFGYDTGVVSGAMILLRQEFNLSTVWQELVVSVTIAAAAVASFLGGKLNDVFGRKPVILLGSTVFTAGAVIMSISQSKEVLLIGRIVVGLGVGLASMTVPMYIAEAAPTHLRGRLVTINNLFITFGQFVASVIDGFLSYHSWGWRLMLGLGGVPSAIQLVGFIFLPESPRWSILHDKPQEAKTVLAWIHGKDSPEVGRELESISRSVLEQQEEQRAMKGRKWVILRILQTPPVLKAVIVGCSLQMFQQLAGINTVMYYSATIIRMSGVRDNSTVIWLAAVVGFVNFLFTFVGVYLVDKIGRRILTLGSLSGVTFSHVFLSIGFLLMAINSPPVTVHNPEAGQCSTYRDCDWCILQEECGFCFIQTSGGAVLNGSCLPINETSTEYSEVGRCSWAAEVDSELEWSAEYCPTKFGIMALVGLIVYLMFFAPGMGPMPWTINSEIYPQWARSTGNALSSTTNWLFNLLISMTFLSLAETITRQGTFFMYAGISLVGVLFLYCLLPETKGRPLEEVINLFSKPWSPCGRGSSELYKPLQGSAFQGEKEDQRQPLLTPEDDVKIR</sequence>
<dbReference type="PANTHER" id="PTHR48020">
    <property type="entry name" value="PROTON MYO-INOSITOL COTRANSPORTER"/>
    <property type="match status" value="1"/>
</dbReference>
<organism evidence="11 14">
    <name type="scientific">Acanthaster planci</name>
    <name type="common">Crown-of-thorns starfish</name>
    <dbReference type="NCBI Taxonomy" id="133434"/>
    <lineage>
        <taxon>Eukaryota</taxon>
        <taxon>Metazoa</taxon>
        <taxon>Echinodermata</taxon>
        <taxon>Eleutherozoa</taxon>
        <taxon>Asterozoa</taxon>
        <taxon>Asteroidea</taxon>
        <taxon>Valvatacea</taxon>
        <taxon>Valvatida</taxon>
        <taxon>Acanthasteridae</taxon>
        <taxon>Acanthaster</taxon>
    </lineage>
</organism>
<dbReference type="InterPro" id="IPR005828">
    <property type="entry name" value="MFS_sugar_transport-like"/>
</dbReference>
<feature type="transmembrane region" description="Helical" evidence="9">
    <location>
        <begin position="120"/>
        <end position="139"/>
    </location>
</feature>
<feature type="transmembrane region" description="Helical" evidence="9">
    <location>
        <begin position="286"/>
        <end position="309"/>
    </location>
</feature>
<dbReference type="NCBIfam" id="TIGR00879">
    <property type="entry name" value="SP"/>
    <property type="match status" value="1"/>
</dbReference>
<feature type="transmembrane region" description="Helical" evidence="9">
    <location>
        <begin position="178"/>
        <end position="199"/>
    </location>
</feature>
<feature type="region of interest" description="Disordered" evidence="8">
    <location>
        <begin position="1"/>
        <end position="38"/>
    </location>
</feature>
<dbReference type="PROSITE" id="PS00217">
    <property type="entry name" value="SUGAR_TRANSPORT_2"/>
    <property type="match status" value="1"/>
</dbReference>
<dbReference type="InterPro" id="IPR005829">
    <property type="entry name" value="Sugar_transporter_CS"/>
</dbReference>
<keyword evidence="4 9" id="KW-0812">Transmembrane</keyword>
<dbReference type="InterPro" id="IPR036259">
    <property type="entry name" value="MFS_trans_sf"/>
</dbReference>
<keyword evidence="5 9" id="KW-1133">Transmembrane helix</keyword>
<comment type="subcellular location">
    <subcellularLocation>
        <location evidence="1">Membrane</location>
        <topology evidence="1">Multi-pass membrane protein</topology>
    </subcellularLocation>
</comment>
<dbReference type="Proteomes" id="UP000694845">
    <property type="component" value="Unplaced"/>
</dbReference>
<dbReference type="SUPFAM" id="SSF103473">
    <property type="entry name" value="MFS general substrate transporter"/>
    <property type="match status" value="1"/>
</dbReference>
<feature type="transmembrane region" description="Helical" evidence="9">
    <location>
        <begin position="49"/>
        <end position="67"/>
    </location>
</feature>
<evidence type="ECO:0000256" key="3">
    <source>
        <dbReference type="ARBA" id="ARBA00022448"/>
    </source>
</evidence>
<dbReference type="InterPro" id="IPR050814">
    <property type="entry name" value="Myo-inositol_Transporter"/>
</dbReference>
<evidence type="ECO:0000313" key="13">
    <source>
        <dbReference type="RefSeq" id="XP_022099817.1"/>
    </source>
</evidence>
<dbReference type="PANTHER" id="PTHR48020:SF12">
    <property type="entry name" value="PROTON MYO-INOSITOL COTRANSPORTER"/>
    <property type="match status" value="1"/>
</dbReference>
<comment type="similarity">
    <text evidence="2 7">Belongs to the major facilitator superfamily. Sugar transporter (TC 2.A.1.1) family.</text>
</comment>
<dbReference type="CDD" id="cd17360">
    <property type="entry name" value="MFS_HMIT_like"/>
    <property type="match status" value="1"/>
</dbReference>
<feature type="transmembrane region" description="Helical" evidence="9">
    <location>
        <begin position="366"/>
        <end position="391"/>
    </location>
</feature>
<dbReference type="RefSeq" id="XP_022099817.1">
    <property type="nucleotide sequence ID" value="XM_022244125.1"/>
</dbReference>
<dbReference type="Gene3D" id="1.20.1250.20">
    <property type="entry name" value="MFS general substrate transporter like domains"/>
    <property type="match status" value="2"/>
</dbReference>
<dbReference type="PROSITE" id="PS50850">
    <property type="entry name" value="MFS"/>
    <property type="match status" value="1"/>
</dbReference>
<dbReference type="RefSeq" id="XP_022099809.1">
    <property type="nucleotide sequence ID" value="XM_022244117.1"/>
</dbReference>
<evidence type="ECO:0000256" key="7">
    <source>
        <dbReference type="RuleBase" id="RU003346"/>
    </source>
</evidence>
<feature type="transmembrane region" description="Helical" evidence="9">
    <location>
        <begin position="516"/>
        <end position="534"/>
    </location>
</feature>
<dbReference type="AlphaFoldDB" id="A0A8B7Z4D6"/>
<feature type="transmembrane region" description="Helical" evidence="9">
    <location>
        <begin position="145"/>
        <end position="166"/>
    </location>
</feature>
<dbReference type="RefSeq" id="XP_022099827.1">
    <property type="nucleotide sequence ID" value="XM_022244135.1"/>
</dbReference>
<evidence type="ECO:0000256" key="2">
    <source>
        <dbReference type="ARBA" id="ARBA00010992"/>
    </source>
</evidence>
<accession>A0A8B7Z4D6</accession>
<dbReference type="FunFam" id="1.20.1250.20:FF:000177">
    <property type="entry name" value="proton myo-inositol cotransporter isoform X1"/>
    <property type="match status" value="1"/>
</dbReference>
<feature type="region of interest" description="Disordered" evidence="8">
    <location>
        <begin position="601"/>
        <end position="623"/>
    </location>
</feature>
<name>A0A8B7Z4D6_ACAPL</name>
<feature type="transmembrane region" description="Helical" evidence="9">
    <location>
        <begin position="475"/>
        <end position="495"/>
    </location>
</feature>
<feature type="transmembrane region" description="Helical" evidence="9">
    <location>
        <begin position="205"/>
        <end position="228"/>
    </location>
</feature>
<evidence type="ECO:0000313" key="11">
    <source>
        <dbReference type="Proteomes" id="UP000694845"/>
    </source>
</evidence>
<keyword evidence="6 9" id="KW-0472">Membrane</keyword>
<evidence type="ECO:0000259" key="10">
    <source>
        <dbReference type="PROSITE" id="PS50850"/>
    </source>
</evidence>
<dbReference type="GO" id="GO:0005366">
    <property type="term" value="F:myo-inositol:proton symporter activity"/>
    <property type="evidence" value="ECO:0007669"/>
    <property type="project" value="TreeGrafter"/>
</dbReference>
<feature type="domain" description="Major facilitator superfamily (MFS) profile" evidence="10">
    <location>
        <begin position="54"/>
        <end position="568"/>
    </location>
</feature>
<dbReference type="GeneID" id="110984190"/>
<evidence type="ECO:0000256" key="1">
    <source>
        <dbReference type="ARBA" id="ARBA00004141"/>
    </source>
</evidence>
<gene>
    <name evidence="12 13 14" type="primary">LOC110984190</name>
</gene>
<feature type="transmembrane region" description="Helical" evidence="9">
    <location>
        <begin position="337"/>
        <end position="359"/>
    </location>
</feature>
<dbReference type="PRINTS" id="PR00171">
    <property type="entry name" value="SUGRTRNSPORT"/>
</dbReference>
<evidence type="ECO:0000256" key="5">
    <source>
        <dbReference type="ARBA" id="ARBA00022989"/>
    </source>
</evidence>
<dbReference type="PROSITE" id="PS00216">
    <property type="entry name" value="SUGAR_TRANSPORT_1"/>
    <property type="match status" value="1"/>
</dbReference>
<evidence type="ECO:0000256" key="6">
    <source>
        <dbReference type="ARBA" id="ARBA00023136"/>
    </source>
</evidence>
<feature type="transmembrane region" description="Helical" evidence="9">
    <location>
        <begin position="87"/>
        <end position="108"/>
    </location>
</feature>
<evidence type="ECO:0000313" key="14">
    <source>
        <dbReference type="RefSeq" id="XP_022099827.1"/>
    </source>
</evidence>
<evidence type="ECO:0000313" key="12">
    <source>
        <dbReference type="RefSeq" id="XP_022099809.1"/>
    </source>
</evidence>
<dbReference type="Pfam" id="PF00083">
    <property type="entry name" value="Sugar_tr"/>
    <property type="match status" value="2"/>
</dbReference>
<keyword evidence="11" id="KW-1185">Reference proteome</keyword>